<reference evidence="1 2" key="1">
    <citation type="submission" date="2022-01" db="EMBL/GenBank/DDBJ databases">
        <authorList>
            <person name="Stokar-Avihail A."/>
        </authorList>
    </citation>
    <scope>NUCLEOTIDE SEQUENCE [LARGE SCALE GENOMIC DNA]</scope>
</reference>
<keyword evidence="2" id="KW-1185">Reference proteome</keyword>
<organism evidence="1 2">
    <name type="scientific">Bacillus phage FADO</name>
    <dbReference type="NCBI Taxonomy" id="2917160"/>
    <lineage>
        <taxon>Viruses</taxon>
        <taxon>Duplodnaviria</taxon>
        <taxon>Heunggongvirae</taxon>
        <taxon>Uroviricota</taxon>
        <taxon>Caudoviricetes</taxon>
        <taxon>Heleneionescovirinae</taxon>
        <taxon>Zhangjivirus</taxon>
        <taxon>Zhangjivirus fado</taxon>
    </lineage>
</organism>
<sequence>MSRIFTKEELTYFNEKMLGRGKPNEEDGLGYNKADYGTCANYFYGLSNAQYEDLAKRLIKYSSTQLGINKEDMKATYEHFKKLSNGADKNKGISLNITDKGVIISFRYDKTFVETIKKQPERKWNVEKKKWIVPNSRVGEVLKNLENVGADVKNALEYAYQHNCFKHV</sequence>
<dbReference type="EMBL" id="OM236516">
    <property type="protein sequence ID" value="UNY48768.1"/>
    <property type="molecule type" value="Genomic_DNA"/>
</dbReference>
<proteinExistence type="predicted"/>
<gene>
    <name evidence="1" type="ORF">fado_53</name>
</gene>
<evidence type="ECO:0000313" key="2">
    <source>
        <dbReference type="Proteomes" id="UP000831021"/>
    </source>
</evidence>
<dbReference type="Proteomes" id="UP000831021">
    <property type="component" value="Segment"/>
</dbReference>
<name>A0AAE9GBN8_9CAUD</name>
<protein>
    <submittedName>
        <fullName evidence="1">Uncharacterized protein</fullName>
    </submittedName>
</protein>
<evidence type="ECO:0000313" key="1">
    <source>
        <dbReference type="EMBL" id="UNY48768.1"/>
    </source>
</evidence>
<accession>A0AAE9GBN8</accession>